<evidence type="ECO:0000256" key="11">
    <source>
        <dbReference type="ARBA" id="ARBA00023286"/>
    </source>
</evidence>
<proteinExistence type="inferred from homology"/>
<evidence type="ECO:0000256" key="12">
    <source>
        <dbReference type="ARBA" id="ARBA00023303"/>
    </source>
</evidence>
<dbReference type="NCBIfam" id="TIGR00860">
    <property type="entry name" value="LIC"/>
    <property type="match status" value="1"/>
</dbReference>
<keyword evidence="17" id="KW-1185">Reference proteome</keyword>
<evidence type="ECO:0000313" key="18">
    <source>
        <dbReference type="RefSeq" id="XP_019633133.1"/>
    </source>
</evidence>
<name>A0A6P4Z8Y5_BRABE</name>
<feature type="transmembrane region" description="Helical" evidence="14">
    <location>
        <begin position="259"/>
        <end position="282"/>
    </location>
</feature>
<dbReference type="GO" id="GO:0004888">
    <property type="term" value="F:transmembrane signaling receptor activity"/>
    <property type="evidence" value="ECO:0007669"/>
    <property type="project" value="InterPro"/>
</dbReference>
<evidence type="ECO:0000256" key="9">
    <source>
        <dbReference type="ARBA" id="ARBA00023170"/>
    </source>
</evidence>
<dbReference type="FunFam" id="1.20.58.390:FF:000008">
    <property type="entry name" value="Cholinergic receptor nicotinic beta 4 subunit"/>
    <property type="match status" value="1"/>
</dbReference>
<evidence type="ECO:0000256" key="14">
    <source>
        <dbReference type="RuleBase" id="RU000687"/>
    </source>
</evidence>
<keyword evidence="10" id="KW-0325">Glycoprotein</keyword>
<keyword evidence="7 14" id="KW-0472">Membrane</keyword>
<feature type="transmembrane region" description="Helical" evidence="14">
    <location>
        <begin position="294"/>
        <end position="312"/>
    </location>
</feature>
<gene>
    <name evidence="18" type="primary">LOC109476587</name>
</gene>
<accession>A0A6P4Z8Y5</accession>
<dbReference type="Pfam" id="PF02931">
    <property type="entry name" value="Neur_chan_LBD"/>
    <property type="match status" value="1"/>
</dbReference>
<dbReference type="KEGG" id="bbel:109476587"/>
<dbReference type="RefSeq" id="XP_019633133.1">
    <property type="nucleotide sequence ID" value="XM_019777574.1"/>
</dbReference>
<comment type="subcellular location">
    <subcellularLocation>
        <location evidence="13">Synaptic cell membrane</location>
        <topology evidence="13">Multi-pass membrane protein</topology>
    </subcellularLocation>
</comment>
<dbReference type="Gene3D" id="2.70.170.10">
    <property type="entry name" value="Neurotransmitter-gated ion-channel ligand-binding domain"/>
    <property type="match status" value="1"/>
</dbReference>
<dbReference type="CDD" id="cd18997">
    <property type="entry name" value="LGIC_ECD_nAChR"/>
    <property type="match status" value="1"/>
</dbReference>
<dbReference type="AlphaFoldDB" id="A0A6P4Z8Y5"/>
<dbReference type="CDD" id="cd19064">
    <property type="entry name" value="LGIC_TM_nAChR"/>
    <property type="match status" value="1"/>
</dbReference>
<keyword evidence="5" id="KW-0770">Synapse</keyword>
<dbReference type="InterPro" id="IPR002394">
    <property type="entry name" value="Nicotinic_acetylcholine_rcpt"/>
</dbReference>
<dbReference type="GeneID" id="109476587"/>
<evidence type="ECO:0000259" key="15">
    <source>
        <dbReference type="Pfam" id="PF02931"/>
    </source>
</evidence>
<evidence type="ECO:0000256" key="6">
    <source>
        <dbReference type="ARBA" id="ARBA00023065"/>
    </source>
</evidence>
<dbReference type="FunFam" id="2.70.170.10:FF:000079">
    <property type="entry name" value="Uncharacterized protein"/>
    <property type="match status" value="1"/>
</dbReference>
<dbReference type="InterPro" id="IPR036734">
    <property type="entry name" value="Neur_chan_lig-bd_sf"/>
</dbReference>
<dbReference type="Gene3D" id="1.20.58.390">
    <property type="entry name" value="Neurotransmitter-gated ion-channel transmembrane domain"/>
    <property type="match status" value="2"/>
</dbReference>
<dbReference type="InterPro" id="IPR006202">
    <property type="entry name" value="Neur_chan_lig-bd"/>
</dbReference>
<dbReference type="Proteomes" id="UP000515135">
    <property type="component" value="Unplaced"/>
</dbReference>
<keyword evidence="8" id="KW-1015">Disulfide bond</keyword>
<evidence type="ECO:0000256" key="2">
    <source>
        <dbReference type="ARBA" id="ARBA00022475"/>
    </source>
</evidence>
<evidence type="ECO:0000256" key="10">
    <source>
        <dbReference type="ARBA" id="ARBA00023180"/>
    </source>
</evidence>
<dbReference type="InterPro" id="IPR018000">
    <property type="entry name" value="Neurotransmitter_ion_chnl_CS"/>
</dbReference>
<dbReference type="PROSITE" id="PS00236">
    <property type="entry name" value="NEUROTR_ION_CHANNEL"/>
    <property type="match status" value="1"/>
</dbReference>
<evidence type="ECO:0000256" key="1">
    <source>
        <dbReference type="ARBA" id="ARBA00022448"/>
    </source>
</evidence>
<dbReference type="Pfam" id="PF02932">
    <property type="entry name" value="Neur_chan_memb"/>
    <property type="match status" value="1"/>
</dbReference>
<keyword evidence="12 14" id="KW-0407">Ion channel</keyword>
<feature type="transmembrane region" description="Helical" evidence="14">
    <location>
        <begin position="461"/>
        <end position="483"/>
    </location>
</feature>
<keyword evidence="3 14" id="KW-0812">Transmembrane</keyword>
<keyword evidence="1 14" id="KW-0813">Transport</keyword>
<feature type="transmembrane region" description="Helical" evidence="14">
    <location>
        <begin position="324"/>
        <end position="345"/>
    </location>
</feature>
<keyword evidence="11" id="KW-1071">Ligand-gated ion channel</keyword>
<dbReference type="InterPro" id="IPR006029">
    <property type="entry name" value="Neurotrans-gated_channel_TM"/>
</dbReference>
<sequence>MSGSSLWNSPLYLVQQTPPLPQTTACMFNNMLHVTQGIALYLFMLVQLGVHGAESEERLVRMLFDEQGYNPMTRPSKRLGDVTTVNFSLTISQLISVNEKEEAMKTNVWLGQSWFDHRLAWDSKLFNNQKIIRVPAEAVWNPDIVLFNNKDGQYGVALATKVLISSNGQVSWLPPAIFQSACSIDVVQFPFDRQNCSMKFGSWTYDSREVDLRLVVDTATMDDFKPSGEWDIVESPARRVVTGNQVHVFFDFIIQRKPLFYIINLIIPCILTSSLSILVFYLPSDCGEKIGLNMAVLLAMTVFLLLIADIIPSTSLAVPLIGKYLIFTMIFVTMTTVATTMVLNVHHRTGSTHEMPEWIRFIFMEVLPKLLRMEKEEEDKEATSVDKNMNGPPYVSTDRVIGSSDALSCSREEPGSSRRLGPEIGKAVKNVKVIADFFKSTDDDSEVNDEWQFVARVIDKLCLYLFLAVCVLVTLAMFFQPMFLSG</sequence>
<evidence type="ECO:0000256" key="7">
    <source>
        <dbReference type="ARBA" id="ARBA00023136"/>
    </source>
</evidence>
<dbReference type="SUPFAM" id="SSF63712">
    <property type="entry name" value="Nicotinic receptor ligand binding domain-like"/>
    <property type="match status" value="1"/>
</dbReference>
<feature type="domain" description="Neurotransmitter-gated ion-channel transmembrane" evidence="16">
    <location>
        <begin position="265"/>
        <end position="478"/>
    </location>
</feature>
<keyword evidence="6 14" id="KW-0406">Ion transport</keyword>
<feature type="domain" description="Neurotransmitter-gated ion-channel ligand-binding" evidence="15">
    <location>
        <begin position="56"/>
        <end position="258"/>
    </location>
</feature>
<evidence type="ECO:0000256" key="13">
    <source>
        <dbReference type="ARBA" id="ARBA00034099"/>
    </source>
</evidence>
<keyword evidence="4 14" id="KW-1133">Transmembrane helix</keyword>
<evidence type="ECO:0000259" key="16">
    <source>
        <dbReference type="Pfam" id="PF02932"/>
    </source>
</evidence>
<evidence type="ECO:0000256" key="3">
    <source>
        <dbReference type="ARBA" id="ARBA00022692"/>
    </source>
</evidence>
<dbReference type="GO" id="GO:0045211">
    <property type="term" value="C:postsynaptic membrane"/>
    <property type="evidence" value="ECO:0007669"/>
    <property type="project" value="InterPro"/>
</dbReference>
<dbReference type="OrthoDB" id="5975154at2759"/>
<dbReference type="GO" id="GO:0022848">
    <property type="term" value="F:acetylcholine-gated monoatomic cation-selective channel activity"/>
    <property type="evidence" value="ECO:0007669"/>
    <property type="project" value="InterPro"/>
</dbReference>
<dbReference type="InterPro" id="IPR006201">
    <property type="entry name" value="Neur_channel"/>
</dbReference>
<evidence type="ECO:0000256" key="5">
    <source>
        <dbReference type="ARBA" id="ARBA00023018"/>
    </source>
</evidence>
<dbReference type="PRINTS" id="PR00254">
    <property type="entry name" value="NICOTINICR"/>
</dbReference>
<dbReference type="SUPFAM" id="SSF90112">
    <property type="entry name" value="Neurotransmitter-gated ion-channel transmembrane pore"/>
    <property type="match status" value="1"/>
</dbReference>
<dbReference type="InterPro" id="IPR036719">
    <property type="entry name" value="Neuro-gated_channel_TM_sf"/>
</dbReference>
<comment type="similarity">
    <text evidence="14">Belongs to the ligand-gated ion channel (TC 1.A.9) family.</text>
</comment>
<evidence type="ECO:0000313" key="17">
    <source>
        <dbReference type="Proteomes" id="UP000515135"/>
    </source>
</evidence>
<evidence type="ECO:0000256" key="4">
    <source>
        <dbReference type="ARBA" id="ARBA00022989"/>
    </source>
</evidence>
<reference evidence="18" key="1">
    <citation type="submission" date="2025-08" db="UniProtKB">
        <authorList>
            <consortium name="RefSeq"/>
        </authorList>
    </citation>
    <scope>IDENTIFICATION</scope>
    <source>
        <tissue evidence="18">Gonad</tissue>
    </source>
</reference>
<dbReference type="InterPro" id="IPR038050">
    <property type="entry name" value="Neuro_actylchol_rec"/>
</dbReference>
<keyword evidence="2" id="KW-1003">Cell membrane</keyword>
<dbReference type="PANTHER" id="PTHR18945">
    <property type="entry name" value="NEUROTRANSMITTER GATED ION CHANNEL"/>
    <property type="match status" value="1"/>
</dbReference>
<dbReference type="PRINTS" id="PR00252">
    <property type="entry name" value="NRIONCHANNEL"/>
</dbReference>
<keyword evidence="9" id="KW-0675">Receptor</keyword>
<evidence type="ECO:0000256" key="8">
    <source>
        <dbReference type="ARBA" id="ARBA00023157"/>
    </source>
</evidence>
<organism evidence="17 18">
    <name type="scientific">Branchiostoma belcheri</name>
    <name type="common">Amphioxus</name>
    <dbReference type="NCBI Taxonomy" id="7741"/>
    <lineage>
        <taxon>Eukaryota</taxon>
        <taxon>Metazoa</taxon>
        <taxon>Chordata</taxon>
        <taxon>Cephalochordata</taxon>
        <taxon>Leptocardii</taxon>
        <taxon>Amphioxiformes</taxon>
        <taxon>Branchiostomatidae</taxon>
        <taxon>Branchiostoma</taxon>
    </lineage>
</organism>
<protein>
    <submittedName>
        <fullName evidence="18">Neuronal acetylcholine receptor subunit beta-2-like isoform X1</fullName>
    </submittedName>
</protein>